<keyword evidence="10" id="KW-1039">Host endosome</keyword>
<dbReference type="GO" id="GO:0042025">
    <property type="term" value="C:host cell nucleus"/>
    <property type="evidence" value="ECO:0007669"/>
    <property type="project" value="UniProtKB-SubCell"/>
</dbReference>
<comment type="similarity">
    <text evidence="15">Belongs to the papillomaviridae L2 protein family.</text>
</comment>
<evidence type="ECO:0000256" key="2">
    <source>
        <dbReference type="ARBA" id="ARBA00022553"/>
    </source>
</evidence>
<keyword evidence="1 15" id="KW-1163">Viral penetration into host nucleus</keyword>
<gene>
    <name evidence="15" type="primary">L2</name>
</gene>
<comment type="subcellular location">
    <subcellularLocation>
        <location evidence="15">Virion</location>
    </subcellularLocation>
    <subcellularLocation>
        <location evidence="15">Host nucleus</location>
    </subcellularLocation>
</comment>
<reference evidence="16" key="1">
    <citation type="journal article" date="2018" name="Nat. Med.">
        <title>Expanded skin virome in DOCK8-deficient patients.</title>
        <authorList>
            <consortium name="NISC Comparative Sequencing Program"/>
            <person name="Tirosh O."/>
            <person name="Conlan S."/>
            <person name="Deming C."/>
            <person name="Lee-Lin S.Q."/>
            <person name="Huang X."/>
            <person name="Su H.C."/>
            <person name="Freeman A.F."/>
            <person name="Segre J.A."/>
            <person name="Kong H.H."/>
        </authorList>
    </citation>
    <scope>NUCLEOTIDE SEQUENCE</scope>
    <source>
        <strain evidence="16">HPV-mSK_029</strain>
    </source>
</reference>
<evidence type="ECO:0000313" key="16">
    <source>
        <dbReference type="EMBL" id="AYA93529.1"/>
    </source>
</evidence>
<comment type="PTM">
    <text evidence="15">Highly phosphorylated.</text>
</comment>
<evidence type="ECO:0000256" key="6">
    <source>
        <dbReference type="ARBA" id="ARBA00022812"/>
    </source>
</evidence>
<dbReference type="InterPro" id="IPR000784">
    <property type="entry name" value="Late_L2"/>
</dbReference>
<evidence type="ECO:0000256" key="11">
    <source>
        <dbReference type="ARBA" id="ARBA00023120"/>
    </source>
</evidence>
<dbReference type="GO" id="GO:0043657">
    <property type="term" value="C:host cell"/>
    <property type="evidence" value="ECO:0007669"/>
    <property type="project" value="GOC"/>
</dbReference>
<comment type="subunit">
    <text evidence="15">Interacts with major capsid protein L1. Interacts with E2; this interaction inhibits E2 transcriptional activity but not the DNA replication function E2. Interacts with host HSPA8; this interaction is required for L2 nuclear translocation. Interacts with host importins KPNB2 and KPNB3. Forms a complex with importin alpha2-beta1 heterodimers via interaction with the importin alpha2 adapter. Interacts with host DYNLT1; this interaction is essential for virus intracellular transport during entry. Interacts (via C-terminus) with host retromer subunits VPS35 AND VPS29.</text>
</comment>
<evidence type="ECO:0000256" key="3">
    <source>
        <dbReference type="ARBA" id="ARBA00022561"/>
    </source>
</evidence>
<name>A0A385PHX3_9PAPI</name>
<evidence type="ECO:0000256" key="12">
    <source>
        <dbReference type="ARBA" id="ARBA00023125"/>
    </source>
</evidence>
<dbReference type="Pfam" id="PF00513">
    <property type="entry name" value="Late_protein_L2"/>
    <property type="match status" value="1"/>
</dbReference>
<dbReference type="EMBL" id="MH777177">
    <property type="protein sequence ID" value="AYA93529.1"/>
    <property type="molecule type" value="Genomic_DNA"/>
</dbReference>
<accession>A0A385PHX3</accession>
<evidence type="ECO:0000256" key="13">
    <source>
        <dbReference type="ARBA" id="ARBA00023157"/>
    </source>
</evidence>
<evidence type="ECO:0000256" key="14">
    <source>
        <dbReference type="ARBA" id="ARBA00023296"/>
    </source>
</evidence>
<keyword evidence="9 15" id="KW-1177">Microtubular inwards viral transport</keyword>
<evidence type="ECO:0000256" key="8">
    <source>
        <dbReference type="ARBA" id="ARBA00022921"/>
    </source>
</evidence>
<keyword evidence="5 15" id="KW-0945">Host-virus interaction</keyword>
<keyword evidence="12 15" id="KW-0238">DNA-binding</keyword>
<evidence type="ECO:0000256" key="7">
    <source>
        <dbReference type="ARBA" id="ARBA00022844"/>
    </source>
</evidence>
<evidence type="ECO:0000256" key="4">
    <source>
        <dbReference type="ARBA" id="ARBA00022562"/>
    </source>
</evidence>
<keyword evidence="4 15" id="KW-1048">Host nucleus</keyword>
<evidence type="ECO:0000256" key="10">
    <source>
        <dbReference type="ARBA" id="ARBA00023046"/>
    </source>
</evidence>
<keyword evidence="7 15" id="KW-0946">Virion</keyword>
<dbReference type="GO" id="GO:0075521">
    <property type="term" value="P:microtubule-dependent intracellular transport of viral material towards nucleus"/>
    <property type="evidence" value="ECO:0007669"/>
    <property type="project" value="UniProtKB-UniRule"/>
</dbReference>
<dbReference type="HAMAP" id="MF_04003">
    <property type="entry name" value="PPV_L2"/>
    <property type="match status" value="1"/>
</dbReference>
<evidence type="ECO:0000256" key="15">
    <source>
        <dbReference type="HAMAP-Rule" id="MF_04003"/>
    </source>
</evidence>
<organism evidence="16">
    <name type="scientific">Human papillomavirus</name>
    <dbReference type="NCBI Taxonomy" id="10566"/>
    <lineage>
        <taxon>Viruses</taxon>
        <taxon>Monodnaviria</taxon>
        <taxon>Shotokuvirae</taxon>
        <taxon>Cossaviricota</taxon>
        <taxon>Papovaviricetes</taxon>
        <taxon>Zurhausenvirales</taxon>
        <taxon>Papillomaviridae</taxon>
    </lineage>
</organism>
<dbReference type="GO" id="GO:0005198">
    <property type="term" value="F:structural molecule activity"/>
    <property type="evidence" value="ECO:0007669"/>
    <property type="project" value="UniProtKB-UniRule"/>
</dbReference>
<keyword evidence="13" id="KW-1015">Disulfide bond</keyword>
<dbReference type="GO" id="GO:0003677">
    <property type="term" value="F:DNA binding"/>
    <property type="evidence" value="ECO:0007669"/>
    <property type="project" value="UniProtKB-UniRule"/>
</dbReference>
<keyword evidence="3 15" id="KW-0167">Capsid protein</keyword>
<keyword evidence="6" id="KW-1040">Host Golgi apparatus</keyword>
<sequence length="509" mass="55772">MQANRRRKRAAVEDIYATGCNQPGGYCPPDVKNKVEQNTWADFLLKVFGSVVYFGGLGIGTGKGTGGSTGYTPLGGTAGSRGTASTIRPSIPLDTLGAPDLITVDPIAPESSAIVPLAEGLPEPGVIDTGTTFPGLSAENENVLTVLDPLSEVTGVGEHPNIITGGTDDIPAVLDVQTSPPPAKKIILDPTLFQTKVPLETHASHVDANLNLFVDAQSFGTHVGFTEEIPIEEINLRSEFEIEDNEPKTSTPFGRAIASKTKQLYNKYIQQVPTRPAEFARYTSRFEFENPAFEEDVTIEFENDLAEIEQITTPALSDVRILNRPIYSETADRTVRISRLGQRAGMKTRSGLEIGQRVHFYLDLSDIPRESIELNTFGNYSHESTIVDEMLSSTFINPFEMPVDTDIFAESELLDPLEEDFRDSHIVVPYLDDEETAIVPTLPPGLGLKVYSDLSETDLLIHYPVQPSNILIPEAPYIPLGPADGVIVDDNDYYLHPSLYPKKRKRTVL</sequence>
<protein>
    <recommendedName>
        <fullName evidence="15">Minor capsid protein L2</fullName>
    </recommendedName>
</protein>
<dbReference type="GO" id="GO:0046718">
    <property type="term" value="P:symbiont entry into host cell"/>
    <property type="evidence" value="ECO:0007669"/>
    <property type="project" value="UniProtKB-KW"/>
</dbReference>
<dbReference type="GO" id="GO:0075732">
    <property type="term" value="P:viral penetration into host nucleus"/>
    <property type="evidence" value="ECO:0007669"/>
    <property type="project" value="UniProtKB-KW"/>
</dbReference>
<keyword evidence="8 15" id="KW-0426">Late protein</keyword>
<evidence type="ECO:0000256" key="9">
    <source>
        <dbReference type="ARBA" id="ARBA00022952"/>
    </source>
</evidence>
<keyword evidence="2 15" id="KW-0597">Phosphoprotein</keyword>
<evidence type="ECO:0000256" key="1">
    <source>
        <dbReference type="ARBA" id="ARBA00022524"/>
    </source>
</evidence>
<dbReference type="GO" id="GO:0019028">
    <property type="term" value="C:viral capsid"/>
    <property type="evidence" value="ECO:0007669"/>
    <property type="project" value="UniProtKB-UniRule"/>
</dbReference>
<keyword evidence="11 15" id="KW-1176">Cytoplasmic inwards viral transport</keyword>
<keyword evidence="14 15" id="KW-1160">Virus entry into host cell</keyword>
<proteinExistence type="inferred from homology"/>
<comment type="function">
    <text evidence="15">Minor protein of the capsid that localizes along the inner surface of the virion, within the central cavities beneath the L1 pentamers. Plays a role in capsid stabilization through interaction with the major capsid protein L1. Once the virion enters the host cell, L2 escorts the genomic DNA into the nucleus by promoting escape from the endosomal compartments and traffic through the host Golgi network. Mechanistically, the C-terminus of L2 possesses a cell-penetrating peptide that protudes from the host endosome, interacts with host cytoplasmic retromer cargo and thereby mediates the capsid delivery to the host trans-Golgi network. Plays a role through its interaction with host dynein in the intracellular microtubule-dependent transport of viral capsid toward the nucleus. Mediates the viral genome import into the nucleus through binding to host importins. Once within the nucleus, L2 localizes viral genomes to host PML bodies in order to activate early gene expression for establishment of infection. Later on, promotes late gene expression by interacting with the viral E2 protein and by inhibiting its transcriptional activation functions. During virion assembly, encapsidates the genome by direct interaction with the viral DNA.</text>
</comment>
<evidence type="ECO:0000256" key="5">
    <source>
        <dbReference type="ARBA" id="ARBA00022581"/>
    </source>
</evidence>
<comment type="caution">
    <text evidence="15">Lacks conserved residue(s) required for the propagation of feature annotation.</text>
</comment>